<organism evidence="1 2">
    <name type="scientific">Microlunatus parietis</name>
    <dbReference type="NCBI Taxonomy" id="682979"/>
    <lineage>
        <taxon>Bacteria</taxon>
        <taxon>Bacillati</taxon>
        <taxon>Actinomycetota</taxon>
        <taxon>Actinomycetes</taxon>
        <taxon>Propionibacteriales</taxon>
        <taxon>Propionibacteriaceae</taxon>
        <taxon>Microlunatus</taxon>
    </lineage>
</organism>
<keyword evidence="2" id="KW-1185">Reference proteome</keyword>
<dbReference type="InterPro" id="IPR006059">
    <property type="entry name" value="SBP"/>
</dbReference>
<dbReference type="Gene3D" id="3.40.190.10">
    <property type="entry name" value="Periplasmic binding protein-like II"/>
    <property type="match status" value="2"/>
</dbReference>
<keyword evidence="1" id="KW-0762">Sugar transport</keyword>
<dbReference type="Pfam" id="PF01547">
    <property type="entry name" value="SBP_bac_1"/>
    <property type="match status" value="1"/>
</dbReference>
<keyword evidence="1" id="KW-0813">Transport</keyword>
<proteinExistence type="predicted"/>
<dbReference type="PANTHER" id="PTHR43649">
    <property type="entry name" value="ARABINOSE-BINDING PROTEIN-RELATED"/>
    <property type="match status" value="1"/>
</dbReference>
<gene>
    <name evidence="1" type="ORF">BKA15_006288</name>
</gene>
<evidence type="ECO:0000313" key="1">
    <source>
        <dbReference type="EMBL" id="NYE74959.1"/>
    </source>
</evidence>
<dbReference type="EMBL" id="JACCBU010000001">
    <property type="protein sequence ID" value="NYE74959.1"/>
    <property type="molecule type" value="Genomic_DNA"/>
</dbReference>
<dbReference type="InterPro" id="IPR050490">
    <property type="entry name" value="Bact_solute-bd_prot1"/>
</dbReference>
<dbReference type="RefSeq" id="WP_179757542.1">
    <property type="nucleotide sequence ID" value="NZ_JACCBU010000001.1"/>
</dbReference>
<comment type="caution">
    <text evidence="1">The sequence shown here is derived from an EMBL/GenBank/DDBJ whole genome shotgun (WGS) entry which is preliminary data.</text>
</comment>
<accession>A0A7Y9IEX8</accession>
<evidence type="ECO:0000313" key="2">
    <source>
        <dbReference type="Proteomes" id="UP000569914"/>
    </source>
</evidence>
<protein>
    <submittedName>
        <fullName evidence="1">Multiple sugar transport system substrate-binding protein</fullName>
    </submittedName>
</protein>
<name>A0A7Y9IEX8_9ACTN</name>
<dbReference type="AlphaFoldDB" id="A0A7Y9IEX8"/>
<dbReference type="Proteomes" id="UP000569914">
    <property type="component" value="Unassembled WGS sequence"/>
</dbReference>
<reference evidence="1 2" key="1">
    <citation type="submission" date="2020-07" db="EMBL/GenBank/DDBJ databases">
        <title>Sequencing the genomes of 1000 actinobacteria strains.</title>
        <authorList>
            <person name="Klenk H.-P."/>
        </authorList>
    </citation>
    <scope>NUCLEOTIDE SEQUENCE [LARGE SCALE GENOMIC DNA]</scope>
    <source>
        <strain evidence="1 2">DSM 22083</strain>
    </source>
</reference>
<sequence length="500" mass="53557">MNLPRTPAALLSTTAVAARRRPGRLRSSLIRLLTVLTTATLMVCAGCADPGSESGKVTITLAGPNQWNNDPKSFGPAWEDLVARFEEAEPSINVETTVLPLNQFAQTLSTQLAAGTAPELVFSQAPHKAEQVTALNAYLEQPNPYVEGNERWIDLFNQDYFGANATAGRNAADDYEFIPLNLVIIGVFYNQDLMQEAGVTAPISSYGDLIEACGKIKAAGHIPFAMDGGRLGQGWTQRVISSMMAAKYAEQWNQFDAEGNPGKADQVTAKSLARAILTGELDPTTTPEIAEGLKLFKTFFDECATPNWSGITGGAAFTGGEDFAGGRAAMAWGTNFAVGNLADVSWKWGTMAFPTITTADSPLATGEPAQFGAQVGGTNYMIPSTVEGEKLEAAVKFLQFASSPTHGQKWLDASGGIPATADAKPAPGLDELMSGEWFKAPVVQGTGFVPKAESTKNIWDGYLLNNQPLDAQLAEMKEDWIAWAKESAKENKWTEDWAKG</sequence>
<dbReference type="SUPFAM" id="SSF53850">
    <property type="entry name" value="Periplasmic binding protein-like II"/>
    <property type="match status" value="1"/>
</dbReference>